<dbReference type="AlphaFoldDB" id="A0A8T1LJ31"/>
<feature type="compositionally biased region" description="Polar residues" evidence="1">
    <location>
        <begin position="24"/>
        <end position="34"/>
    </location>
</feature>
<evidence type="ECO:0000313" key="3">
    <source>
        <dbReference type="Proteomes" id="UP000736787"/>
    </source>
</evidence>
<organism evidence="2 3">
    <name type="scientific">Phytophthora cactorum</name>
    <dbReference type="NCBI Taxonomy" id="29920"/>
    <lineage>
        <taxon>Eukaryota</taxon>
        <taxon>Sar</taxon>
        <taxon>Stramenopiles</taxon>
        <taxon>Oomycota</taxon>
        <taxon>Peronosporomycetes</taxon>
        <taxon>Peronosporales</taxon>
        <taxon>Peronosporaceae</taxon>
        <taxon>Phytophthora</taxon>
    </lineage>
</organism>
<dbReference type="Proteomes" id="UP000736787">
    <property type="component" value="Unassembled WGS sequence"/>
</dbReference>
<feature type="region of interest" description="Disordered" evidence="1">
    <location>
        <begin position="1"/>
        <end position="51"/>
    </location>
</feature>
<comment type="caution">
    <text evidence="2">The sequence shown here is derived from an EMBL/GenBank/DDBJ whole genome shotgun (WGS) entry which is preliminary data.</text>
</comment>
<accession>A0A8T1LJ31</accession>
<reference evidence="2" key="1">
    <citation type="submission" date="2018-10" db="EMBL/GenBank/DDBJ databases">
        <title>Effector identification in a new, highly contiguous assembly of the strawberry crown rot pathogen Phytophthora cactorum.</title>
        <authorList>
            <person name="Armitage A.D."/>
            <person name="Nellist C.F."/>
            <person name="Bates H."/>
            <person name="Vickerstaff R.J."/>
            <person name="Harrison R.J."/>
        </authorList>
    </citation>
    <scope>NUCLEOTIDE SEQUENCE</scope>
    <source>
        <strain evidence="2">4040</strain>
    </source>
</reference>
<evidence type="ECO:0000256" key="1">
    <source>
        <dbReference type="SAM" id="MobiDB-lite"/>
    </source>
</evidence>
<dbReference type="EMBL" id="RCMK01000048">
    <property type="protein sequence ID" value="KAG2951679.1"/>
    <property type="molecule type" value="Genomic_DNA"/>
</dbReference>
<protein>
    <submittedName>
        <fullName evidence="2">Uncharacterized protein</fullName>
    </submittedName>
</protein>
<proteinExistence type="predicted"/>
<name>A0A8T1LJ31_9STRA</name>
<gene>
    <name evidence="2" type="ORF">PC117_g3374</name>
</gene>
<feature type="compositionally biased region" description="Basic and acidic residues" evidence="1">
    <location>
        <begin position="38"/>
        <end position="51"/>
    </location>
</feature>
<evidence type="ECO:0000313" key="2">
    <source>
        <dbReference type="EMBL" id="KAG2951679.1"/>
    </source>
</evidence>
<sequence length="51" mass="5248">MRPVGPAVAACLPGGAASGRGMTHASNTPEQTLYSPDKSSRAEVSPRRRAP</sequence>